<dbReference type="Gene3D" id="3.30.70.330">
    <property type="match status" value="2"/>
</dbReference>
<evidence type="ECO:0000256" key="2">
    <source>
        <dbReference type="PROSITE-ProRule" id="PRU00176"/>
    </source>
</evidence>
<keyword evidence="6" id="KW-1185">Reference proteome</keyword>
<comment type="caution">
    <text evidence="5">The sequence shown here is derived from an EMBL/GenBank/DDBJ whole genome shotgun (WGS) entry which is preliminary data.</text>
</comment>
<feature type="compositionally biased region" description="Basic and acidic residues" evidence="3">
    <location>
        <begin position="29"/>
        <end position="39"/>
    </location>
</feature>
<evidence type="ECO:0000256" key="3">
    <source>
        <dbReference type="SAM" id="MobiDB-lite"/>
    </source>
</evidence>
<evidence type="ECO:0000313" key="6">
    <source>
        <dbReference type="Proteomes" id="UP000812966"/>
    </source>
</evidence>
<evidence type="ECO:0000259" key="4">
    <source>
        <dbReference type="PROSITE" id="PS50102"/>
    </source>
</evidence>
<feature type="compositionally biased region" description="Polar residues" evidence="3">
    <location>
        <begin position="384"/>
        <end position="404"/>
    </location>
</feature>
<feature type="region of interest" description="Disordered" evidence="3">
    <location>
        <begin position="384"/>
        <end position="432"/>
    </location>
</feature>
<feature type="compositionally biased region" description="Basic and acidic residues" evidence="3">
    <location>
        <begin position="257"/>
        <end position="273"/>
    </location>
</feature>
<keyword evidence="1 2" id="KW-0694">RNA-binding</keyword>
<gene>
    <name evidence="5" type="ORF">FFLO_04134</name>
</gene>
<accession>A0A8K0NPK5</accession>
<reference evidence="5" key="1">
    <citation type="submission" date="2020-04" db="EMBL/GenBank/DDBJ databases">
        <title>Analysis of mating type loci in Filobasidium floriforme.</title>
        <authorList>
            <person name="Nowrousian M."/>
        </authorList>
    </citation>
    <scope>NUCLEOTIDE SEQUENCE</scope>
    <source>
        <strain evidence="5">CBS 6242</strain>
    </source>
</reference>
<organism evidence="5 6">
    <name type="scientific">Filobasidium floriforme</name>
    <dbReference type="NCBI Taxonomy" id="5210"/>
    <lineage>
        <taxon>Eukaryota</taxon>
        <taxon>Fungi</taxon>
        <taxon>Dikarya</taxon>
        <taxon>Basidiomycota</taxon>
        <taxon>Agaricomycotina</taxon>
        <taxon>Tremellomycetes</taxon>
        <taxon>Filobasidiales</taxon>
        <taxon>Filobasidiaceae</taxon>
        <taxon>Filobasidium</taxon>
    </lineage>
</organism>
<feature type="domain" description="RRM" evidence="4">
    <location>
        <begin position="142"/>
        <end position="215"/>
    </location>
</feature>
<dbReference type="PROSITE" id="PS50102">
    <property type="entry name" value="RRM"/>
    <property type="match status" value="2"/>
</dbReference>
<dbReference type="Pfam" id="PF00076">
    <property type="entry name" value="RRM_1"/>
    <property type="match status" value="2"/>
</dbReference>
<protein>
    <recommendedName>
        <fullName evidence="4">RRM domain-containing protein</fullName>
    </recommendedName>
</protein>
<dbReference type="GO" id="GO:0003723">
    <property type="term" value="F:RNA binding"/>
    <property type="evidence" value="ECO:0007669"/>
    <property type="project" value="UniProtKB-UniRule"/>
</dbReference>
<dbReference type="EMBL" id="JABELV010000083">
    <property type="protein sequence ID" value="KAG7531765.1"/>
    <property type="molecule type" value="Genomic_DNA"/>
</dbReference>
<feature type="compositionally biased region" description="Polar residues" evidence="3">
    <location>
        <begin position="239"/>
        <end position="249"/>
    </location>
</feature>
<feature type="region of interest" description="Disordered" evidence="3">
    <location>
        <begin position="331"/>
        <end position="367"/>
    </location>
</feature>
<feature type="region of interest" description="Disordered" evidence="3">
    <location>
        <begin position="219"/>
        <end position="273"/>
    </location>
</feature>
<feature type="domain" description="RRM" evidence="4">
    <location>
        <begin position="53"/>
        <end position="126"/>
    </location>
</feature>
<dbReference type="PANTHER" id="PTHR23189">
    <property type="entry name" value="RNA RECOGNITION MOTIF-CONTAINING"/>
    <property type="match status" value="1"/>
</dbReference>
<feature type="region of interest" description="Disordered" evidence="3">
    <location>
        <begin position="1"/>
        <end position="39"/>
    </location>
</feature>
<sequence>MVYSNENSDLSRSRHPADIATSNIPYANHTERRDPETHKKLIGERIQRERPCRTLFVRNVSYEANTPEVLRSFEAFGEIKSHFDLVRNRGMVFLTYYDSRAAERAKDAMHSTLVMNRPIDVHYSLPRADETSGACDREKNQGTLLISLVNEREANPVQVRRMFSTFGTIKDLRPGQVRGTAYVEFFDSRAAVSAHDALQNEPLDGSRLRIKFEWDQGEDAKVDHAGPKNPGERRISGSLAGTNTANANYNRPAPYPDRPKPGDAKKADGSADRLQDARKIQDLLASLGSLPPSNNVSAPQAVPSASAPAPRASPFVPPNLPNYMGNRVNVPPALPQMRMPDQRSLPPRPPPVFNANAHQPSPQPPPAAPVISPSVFAALQQFNASGTASAPQQAGPSSIPSMPQTAFRPPNLPLLYPAQAPAPPTPSNTAGDTTQAMTQLLALLVSQVPSF</sequence>
<dbReference type="SMART" id="SM00360">
    <property type="entry name" value="RRM"/>
    <property type="match status" value="2"/>
</dbReference>
<evidence type="ECO:0000256" key="1">
    <source>
        <dbReference type="ARBA" id="ARBA00022884"/>
    </source>
</evidence>
<dbReference type="InterPro" id="IPR000504">
    <property type="entry name" value="RRM_dom"/>
</dbReference>
<feature type="region of interest" description="Disordered" evidence="3">
    <location>
        <begin position="288"/>
        <end position="313"/>
    </location>
</feature>
<dbReference type="SUPFAM" id="SSF54928">
    <property type="entry name" value="RNA-binding domain, RBD"/>
    <property type="match status" value="2"/>
</dbReference>
<proteinExistence type="predicted"/>
<feature type="compositionally biased region" description="Low complexity" evidence="3">
    <location>
        <begin position="296"/>
        <end position="313"/>
    </location>
</feature>
<name>A0A8K0NPK5_9TREE</name>
<dbReference type="InterPro" id="IPR035979">
    <property type="entry name" value="RBD_domain_sf"/>
</dbReference>
<feature type="compositionally biased region" description="Basic and acidic residues" evidence="3">
    <location>
        <begin position="219"/>
        <end position="235"/>
    </location>
</feature>
<dbReference type="InterPro" id="IPR012677">
    <property type="entry name" value="Nucleotide-bd_a/b_plait_sf"/>
</dbReference>
<dbReference type="Proteomes" id="UP000812966">
    <property type="component" value="Unassembled WGS sequence"/>
</dbReference>
<dbReference type="AlphaFoldDB" id="A0A8K0NPK5"/>
<evidence type="ECO:0000313" key="5">
    <source>
        <dbReference type="EMBL" id="KAG7531765.1"/>
    </source>
</evidence>